<dbReference type="InterPro" id="IPR001375">
    <property type="entry name" value="Peptidase_S9_cat"/>
</dbReference>
<dbReference type="PROSITE" id="PS51820">
    <property type="entry name" value="PA14"/>
    <property type="match status" value="1"/>
</dbReference>
<dbReference type="NCBIfam" id="TIGR04183">
    <property type="entry name" value="Por_Secre_tail"/>
    <property type="match status" value="1"/>
</dbReference>
<dbReference type="InterPro" id="IPR029058">
    <property type="entry name" value="AB_hydrolase_fold"/>
</dbReference>
<name>A0ABW3KAV5_9BACT</name>
<evidence type="ECO:0000256" key="2">
    <source>
        <dbReference type="ARBA" id="ARBA00022801"/>
    </source>
</evidence>
<dbReference type="SUPFAM" id="SSF56988">
    <property type="entry name" value="Anthrax protective antigen"/>
    <property type="match status" value="1"/>
</dbReference>
<keyword evidence="2" id="KW-0378">Hydrolase</keyword>
<gene>
    <name evidence="6" type="ORF">ACFQ21_27780</name>
</gene>
<dbReference type="InterPro" id="IPR011658">
    <property type="entry name" value="PA14_dom"/>
</dbReference>
<evidence type="ECO:0000259" key="5">
    <source>
        <dbReference type="PROSITE" id="PS51820"/>
    </source>
</evidence>
<dbReference type="InterPro" id="IPR037524">
    <property type="entry name" value="PA14/GLEYA"/>
</dbReference>
<dbReference type="Pfam" id="PF18962">
    <property type="entry name" value="Por_Secre_tail"/>
    <property type="match status" value="1"/>
</dbReference>
<dbReference type="Pfam" id="PF00326">
    <property type="entry name" value="Peptidase_S9"/>
    <property type="match status" value="1"/>
</dbReference>
<accession>A0ABW3KAV5</accession>
<feature type="domain" description="PA14" evidence="5">
    <location>
        <begin position="679"/>
        <end position="828"/>
    </location>
</feature>
<dbReference type="InterPro" id="IPR036116">
    <property type="entry name" value="FN3_sf"/>
</dbReference>
<dbReference type="PANTHER" id="PTHR43037:SF5">
    <property type="entry name" value="FERULOYL ESTERASE"/>
    <property type="match status" value="1"/>
</dbReference>
<dbReference type="Gene3D" id="3.40.50.1820">
    <property type="entry name" value="alpha/beta hydrolase"/>
    <property type="match status" value="1"/>
</dbReference>
<dbReference type="SUPFAM" id="SSF49265">
    <property type="entry name" value="Fibronectin type III"/>
    <property type="match status" value="1"/>
</dbReference>
<proteinExistence type="predicted"/>
<sequence>MSLPKSLAVAMVYVIAALSTPVFAQSVIHYDSGYTLRNNQLSHYYKMASFTNEARFREYTYWKSNGAVVEEFLNFRVMFPNGYNKKDTLTKYPLILMLHGAGESGRSWAGRYDYTPDDPQYDNNSTNTAHAGPSHAAAIVKSASDPKSFPGIVIMPQVSHSGSWQNGWEDGNLADNMRMAIGIVEYFIKTYNVDQDRVIVHGLSNGGKGSWDAAAKRPDLFAAMLPMSGVGTNNEAMSDILVTMPIWLFQGGTDTNPRPQAAQDIIDLLKSKGAAPIYTLYPTLGHGTWTTAYAENDFFPWIKAQNKKNIYVFGGATELCENGSIKLGFSDGFLAYQWTYNGVDIPAATTRFYTLNQTGIYTVKFQRRNGKWAESYPVNITPKSASTFSPTLANTGTRVLPIDFNGAKNDTLKLTAQEGFSTYYWFKDGTPFDTTTTRTKIAYFLNASGTAGTTAEAGSYAVKVRESSGCLSLLSAPVTVSYINPHVIPTAPTVATNGITSVSETEVKISWTDNSTNEEYFEIWRNRNNANGYTSEPYKMVAIVPANSTSYNDKGLRPMARYFYRVRAVGSGDGRFATERSITLPNDLIKPSVPGNVTITNITDTQISISWDASTDNDRVAKYEVYEGSNLVNGNVTTTSYTFTNLAANTTYFLNVRAVDSRGNFSDFPGEALQGTTLSPQNGLNYSYYEPLTVPTTFTLASYFASTQTPVKQGTVSNVDITVRNRNIKFVFVYEGYIQIDQTGNYIFYTRSDDGSRLYLDGVLQVDNDGLKSAPTEKSKTVSITTTGKHAIRIEYFYANSLAQTMTVQYDPPGSGTGLGKQTIPNSKLFRTSATPVTYYSKATGNLQDLSTWGTNTNGTGTAPANFTTGYQTYNIQNRSGVVPLSAAWAVTGTGSKIIVGTGLTLDVNAALTGKLEAKDNATINLNNTTIPSFGVLATTSTVNFNVDGVVPVASYGNLNLNTPLSTKSLPLSSIEVKGNLTVADQVIIQGNEPNRSIVSINGNLSYLGAGSSLTGNQLYSLIFTGGKNHIITMNPDEDLSLYQLTLDYGDALTINNGTDNAVNLNIGNSNGGNLILQTGSTLQLDNNNLVLNGNVAVNPNSETGIIAMNGGDLTLSTTSTTSSNLLFSETDNKITNLTLSSTGTAKINLLSLIKAYDLVTLTRGELNTYNGNMVLISDANGSARIGPLLGGAKITGDITYQRYMEGEGRIYRYIASPIKNFKVADIQKYIPVTGVFTGASTGTGLLTNASMFSHNETTGGYANFPPNNGTNQDTLRIGKGYSIFVREATNATTWEATGAPYQGSFIFTLTGGTLGQDNGWNMLGNPYPAPIQWTGSSADGKWSTMTDVSATVSVRENFGTQYRWRVWNGTTGNLDNGIIAPGQAFWVQTTSATPSLTITENAKFTSDGAFYREGKTSEAIEITMTNGTFIDETYIVAKTTGVNTFSKNEDALKQNNTYFNFSSKSEDGKSLVINTVSNNFCQQTVALNIENAAKGNYSLKFGDINPDVTKVYLKDSFTGTETEITGGQIYSFAITESSLSKGTRFSLVLTKPEIAAIQPQAISAASVCESTPVITIENTVADVEYQAFIGTTELSEKVLSTGGTLQLALGKEALGAGTFQVDIKAGYSYANCATAKVAEAINVTVDALTQPVVTAAANKLSTEYKTNYTYQWYLDGALLEGQNQFDIYPASYGIYSVSVTNGSCARFSDGVNVSPTGNETSSQNALSASPNPFTDKLVVNLKGTNATSVKVTNVVGDTVAERAIAASDESITLDLAGLPQGAYIVIVGATKLKVIKKS</sequence>
<dbReference type="InterPro" id="IPR003961">
    <property type="entry name" value="FN3_dom"/>
</dbReference>
<feature type="signal peptide" evidence="3">
    <location>
        <begin position="1"/>
        <end position="24"/>
    </location>
</feature>
<dbReference type="Pfam" id="PF07691">
    <property type="entry name" value="PA14"/>
    <property type="match status" value="1"/>
</dbReference>
<dbReference type="Gene3D" id="2.60.40.10">
    <property type="entry name" value="Immunoglobulins"/>
    <property type="match status" value="2"/>
</dbReference>
<dbReference type="RefSeq" id="WP_377585428.1">
    <property type="nucleotide sequence ID" value="NZ_JBHTKA010000015.1"/>
</dbReference>
<dbReference type="Pfam" id="PF00041">
    <property type="entry name" value="fn3"/>
    <property type="match status" value="1"/>
</dbReference>
<dbReference type="InterPro" id="IPR026444">
    <property type="entry name" value="Secre_tail"/>
</dbReference>
<keyword evidence="1 3" id="KW-0732">Signal</keyword>
<dbReference type="CDD" id="cd00063">
    <property type="entry name" value="FN3"/>
    <property type="match status" value="2"/>
</dbReference>
<comment type="caution">
    <text evidence="6">The sequence shown here is derived from an EMBL/GenBank/DDBJ whole genome shotgun (WGS) entry which is preliminary data.</text>
</comment>
<dbReference type="PANTHER" id="PTHR43037">
    <property type="entry name" value="UNNAMED PRODUCT-RELATED"/>
    <property type="match status" value="1"/>
</dbReference>
<feature type="domain" description="Fibronectin type-III" evidence="4">
    <location>
        <begin position="491"/>
        <end position="587"/>
    </location>
</feature>
<dbReference type="SMART" id="SM00060">
    <property type="entry name" value="FN3"/>
    <property type="match status" value="2"/>
</dbReference>
<dbReference type="Proteomes" id="UP001597112">
    <property type="component" value="Unassembled WGS sequence"/>
</dbReference>
<feature type="domain" description="Fibronectin type-III" evidence="4">
    <location>
        <begin position="593"/>
        <end position="680"/>
    </location>
</feature>
<dbReference type="SUPFAM" id="SSF53474">
    <property type="entry name" value="alpha/beta-Hydrolases"/>
    <property type="match status" value="1"/>
</dbReference>
<dbReference type="EMBL" id="JBHTKA010000015">
    <property type="protein sequence ID" value="MFD1003157.1"/>
    <property type="molecule type" value="Genomic_DNA"/>
</dbReference>
<evidence type="ECO:0000256" key="3">
    <source>
        <dbReference type="SAM" id="SignalP"/>
    </source>
</evidence>
<dbReference type="InterPro" id="IPR013783">
    <property type="entry name" value="Ig-like_fold"/>
</dbReference>
<dbReference type="SMART" id="SM00758">
    <property type="entry name" value="PA14"/>
    <property type="match status" value="1"/>
</dbReference>
<protein>
    <submittedName>
        <fullName evidence="6">Fibronectin type III domain-containing protein</fullName>
    </submittedName>
</protein>
<evidence type="ECO:0000256" key="1">
    <source>
        <dbReference type="ARBA" id="ARBA00022729"/>
    </source>
</evidence>
<organism evidence="6 7">
    <name type="scientific">Ohtaekwangia kribbensis</name>
    <dbReference type="NCBI Taxonomy" id="688913"/>
    <lineage>
        <taxon>Bacteria</taxon>
        <taxon>Pseudomonadati</taxon>
        <taxon>Bacteroidota</taxon>
        <taxon>Cytophagia</taxon>
        <taxon>Cytophagales</taxon>
        <taxon>Fulvivirgaceae</taxon>
        <taxon>Ohtaekwangia</taxon>
    </lineage>
</organism>
<dbReference type="InterPro" id="IPR050955">
    <property type="entry name" value="Plant_Biomass_Hydrol_Est"/>
</dbReference>
<dbReference type="PROSITE" id="PS50853">
    <property type="entry name" value="FN3"/>
    <property type="match status" value="2"/>
</dbReference>
<reference evidence="7" key="1">
    <citation type="journal article" date="2019" name="Int. J. Syst. Evol. Microbiol.">
        <title>The Global Catalogue of Microorganisms (GCM) 10K type strain sequencing project: providing services to taxonomists for standard genome sequencing and annotation.</title>
        <authorList>
            <consortium name="The Broad Institute Genomics Platform"/>
            <consortium name="The Broad Institute Genome Sequencing Center for Infectious Disease"/>
            <person name="Wu L."/>
            <person name="Ma J."/>
        </authorList>
    </citation>
    <scope>NUCLEOTIDE SEQUENCE [LARGE SCALE GENOMIC DNA]</scope>
    <source>
        <strain evidence="7">CCUG 58938</strain>
    </source>
</reference>
<dbReference type="Gene3D" id="3.90.182.10">
    <property type="entry name" value="Toxin - Anthrax Protective Antigen,domain 1"/>
    <property type="match status" value="1"/>
</dbReference>
<evidence type="ECO:0000259" key="4">
    <source>
        <dbReference type="PROSITE" id="PS50853"/>
    </source>
</evidence>
<keyword evidence="7" id="KW-1185">Reference proteome</keyword>
<evidence type="ECO:0000313" key="6">
    <source>
        <dbReference type="EMBL" id="MFD1003157.1"/>
    </source>
</evidence>
<feature type="chain" id="PRO_5045850958" evidence="3">
    <location>
        <begin position="25"/>
        <end position="1799"/>
    </location>
</feature>
<evidence type="ECO:0000313" key="7">
    <source>
        <dbReference type="Proteomes" id="UP001597112"/>
    </source>
</evidence>